<evidence type="ECO:0000313" key="1">
    <source>
        <dbReference type="EMBL" id="AJA06332.1"/>
    </source>
</evidence>
<reference evidence="1 2" key="1">
    <citation type="journal article" date="2015" name="Proc. Natl. Acad. Sci. U.S.A.">
        <title>Cultivation of a human-associated TM7 phylotype reveals a reduced genome and epibiotic parasitic lifestyle.</title>
        <authorList>
            <person name="He X."/>
            <person name="McLean J.S."/>
            <person name="Edlund A."/>
            <person name="Yooseph S."/>
            <person name="Hall A.P."/>
            <person name="Liu S.Y."/>
            <person name="Dorrestein P.C."/>
            <person name="Esquenazi E."/>
            <person name="Hunter R.C."/>
            <person name="Cheng G."/>
            <person name="Nelson K.E."/>
            <person name="Lux R."/>
            <person name="Shi W."/>
        </authorList>
    </citation>
    <scope>NUCLEOTIDE SEQUENCE [LARGE SCALE GENOMIC DNA]</scope>
    <source>
        <strain evidence="1 2">TM7x</strain>
    </source>
</reference>
<evidence type="ECO:0000313" key="2">
    <source>
        <dbReference type="Proteomes" id="UP000030902"/>
    </source>
</evidence>
<proteinExistence type="predicted"/>
<name>A0A6S4GQE5_9BACT</name>
<sequence>MFQLNEEFLKELGLDKLPQEQQKPFLQHIYSELELRVGERLSQGMSDAQLEEFAGIIDKTPGAVDAFLEKHAPNYQQDPMFQRLLQASGAAADDTRLRDEFTATKWLEVNRPDYRDVVAAVMNELKKEIIANRDVILGGMSASSAPQQTQSDFDLAA</sequence>
<dbReference type="EMBL" id="CP007496">
    <property type="protein sequence ID" value="AJA06332.1"/>
    <property type="molecule type" value="Genomic_DNA"/>
</dbReference>
<dbReference type="RefSeq" id="WP_052198777.1">
    <property type="nucleotide sequence ID" value="NZ_CP007496.1"/>
</dbReference>
<accession>A0A6S4GQE5</accession>
<dbReference type="AlphaFoldDB" id="A0A6S4GQE5"/>
<dbReference type="Pfam" id="PF18908">
    <property type="entry name" value="DUF5663"/>
    <property type="match status" value="1"/>
</dbReference>
<gene>
    <name evidence="1" type="ORF">TM7x_00715</name>
</gene>
<keyword evidence="2" id="KW-1185">Reference proteome</keyword>
<protein>
    <submittedName>
        <fullName evidence="1">Uncharacterized protein</fullName>
    </submittedName>
</protein>
<dbReference type="KEGG" id="sox:TM7x_00715"/>
<dbReference type="Proteomes" id="UP000030902">
    <property type="component" value="Chromosome"/>
</dbReference>
<organism evidence="1 2">
    <name type="scientific">Candidatus Nanosynbacter lyticus</name>
    <dbReference type="NCBI Taxonomy" id="2093824"/>
    <lineage>
        <taxon>Bacteria</taxon>
        <taxon>Candidatus Saccharimonadota</taxon>
        <taxon>Candidatus Saccharimonadia</taxon>
        <taxon>Candidatus Nanosynbacterales</taxon>
        <taxon>Candidatus Nanosynbacteraceae</taxon>
        <taxon>Candidatus Nanosynbacter</taxon>
    </lineage>
</organism>
<dbReference type="InterPro" id="IPR043722">
    <property type="entry name" value="DUF5663"/>
</dbReference>